<evidence type="ECO:0000313" key="2">
    <source>
        <dbReference type="Proteomes" id="UP000193920"/>
    </source>
</evidence>
<accession>A0A1Y2CD86</accession>
<reference evidence="1 2" key="1">
    <citation type="submission" date="2016-08" db="EMBL/GenBank/DDBJ databases">
        <title>A Parts List for Fungal Cellulosomes Revealed by Comparative Genomics.</title>
        <authorList>
            <consortium name="DOE Joint Genome Institute"/>
            <person name="Haitjema C.H."/>
            <person name="Gilmore S.P."/>
            <person name="Henske J.K."/>
            <person name="Solomon K.V."/>
            <person name="De Groot R."/>
            <person name="Kuo A."/>
            <person name="Mondo S.J."/>
            <person name="Salamov A.A."/>
            <person name="Labutti K."/>
            <person name="Zhao Z."/>
            <person name="Chiniquy J."/>
            <person name="Barry K."/>
            <person name="Brewer H.M."/>
            <person name="Purvine S.O."/>
            <person name="Wright A.T."/>
            <person name="Boxma B."/>
            <person name="Van Alen T."/>
            <person name="Hackstein J.H."/>
            <person name="Baker S.E."/>
            <person name="Grigoriev I.V."/>
            <person name="O'Malley M.A."/>
        </authorList>
    </citation>
    <scope>NUCLEOTIDE SEQUENCE [LARGE SCALE GENOMIC DNA]</scope>
    <source>
        <strain evidence="1 2">G1</strain>
    </source>
</reference>
<keyword evidence="2" id="KW-1185">Reference proteome</keyword>
<proteinExistence type="predicted"/>
<comment type="caution">
    <text evidence="1">The sequence shown here is derived from an EMBL/GenBank/DDBJ whole genome shotgun (WGS) entry which is preliminary data.</text>
</comment>
<gene>
    <name evidence="1" type="ORF">LY90DRAFT_509551</name>
</gene>
<protein>
    <submittedName>
        <fullName evidence="1">Uncharacterized protein</fullName>
    </submittedName>
</protein>
<organism evidence="1 2">
    <name type="scientific">Neocallimastix californiae</name>
    <dbReference type="NCBI Taxonomy" id="1754190"/>
    <lineage>
        <taxon>Eukaryota</taxon>
        <taxon>Fungi</taxon>
        <taxon>Fungi incertae sedis</taxon>
        <taxon>Chytridiomycota</taxon>
        <taxon>Chytridiomycota incertae sedis</taxon>
        <taxon>Neocallimastigomycetes</taxon>
        <taxon>Neocallimastigales</taxon>
        <taxon>Neocallimastigaceae</taxon>
        <taxon>Neocallimastix</taxon>
    </lineage>
</organism>
<evidence type="ECO:0000313" key="1">
    <source>
        <dbReference type="EMBL" id="ORY44993.1"/>
    </source>
</evidence>
<dbReference type="EMBL" id="MCOG01000112">
    <property type="protein sequence ID" value="ORY44993.1"/>
    <property type="molecule type" value="Genomic_DNA"/>
</dbReference>
<sequence>MKYFIALSVDINYSEIENDLLQASLKYALKLKDHENNINFKNGADLNENIPDRISETKPLLMSCIEMEHIELAILLMKRHAQITYYYQNNYFILIEMYENNILKHVIY</sequence>
<dbReference type="Proteomes" id="UP000193920">
    <property type="component" value="Unassembled WGS sequence"/>
</dbReference>
<dbReference type="AlphaFoldDB" id="A0A1Y2CD86"/>
<name>A0A1Y2CD86_9FUNG</name>